<proteinExistence type="predicted"/>
<gene>
    <name evidence="2" type="ORF">MBOE_04610</name>
</gene>
<protein>
    <submittedName>
        <fullName evidence="2">Uncharacterized protein</fullName>
    </submittedName>
</protein>
<reference evidence="2 3" key="1">
    <citation type="journal article" date="2019" name="Emerg. Microbes Infect.">
        <title>Comprehensive subspecies identification of 175 nontuberculous mycobacteria species based on 7547 genomic profiles.</title>
        <authorList>
            <person name="Matsumoto Y."/>
            <person name="Kinjo T."/>
            <person name="Motooka D."/>
            <person name="Nabeya D."/>
            <person name="Jung N."/>
            <person name="Uechi K."/>
            <person name="Horii T."/>
            <person name="Iida T."/>
            <person name="Fujita J."/>
            <person name="Nakamura S."/>
        </authorList>
    </citation>
    <scope>NUCLEOTIDE SEQUENCE [LARGE SCALE GENOMIC DNA]</scope>
    <source>
        <strain evidence="2 3">JCM 15653</strain>
    </source>
</reference>
<dbReference type="EMBL" id="AP022579">
    <property type="protein sequence ID" value="BBX88812.1"/>
    <property type="molecule type" value="Genomic_DNA"/>
</dbReference>
<dbReference type="Proteomes" id="UP000466683">
    <property type="component" value="Chromosome"/>
</dbReference>
<feature type="compositionally biased region" description="Polar residues" evidence="1">
    <location>
        <begin position="11"/>
        <end position="20"/>
    </location>
</feature>
<feature type="region of interest" description="Disordered" evidence="1">
    <location>
        <begin position="1"/>
        <end position="77"/>
    </location>
</feature>
<organism evidence="2 3">
    <name type="scientific">Mycolicibacterium boenickei</name>
    <dbReference type="NCBI Taxonomy" id="146017"/>
    <lineage>
        <taxon>Bacteria</taxon>
        <taxon>Bacillati</taxon>
        <taxon>Actinomycetota</taxon>
        <taxon>Actinomycetes</taxon>
        <taxon>Mycobacteriales</taxon>
        <taxon>Mycobacteriaceae</taxon>
        <taxon>Mycolicibacterium</taxon>
    </lineage>
</organism>
<evidence type="ECO:0000256" key="1">
    <source>
        <dbReference type="SAM" id="MobiDB-lite"/>
    </source>
</evidence>
<evidence type="ECO:0000313" key="2">
    <source>
        <dbReference type="EMBL" id="BBX88812.1"/>
    </source>
</evidence>
<keyword evidence="3" id="KW-1185">Reference proteome</keyword>
<sequence>MLSTDTRHTAVPTNPTISADTKTRRGAEAGGGSGQTRRGHIVQPGSPWRGKAGPRNGGNPGTVVVIVTSPPSRTQGC</sequence>
<evidence type="ECO:0000313" key="3">
    <source>
        <dbReference type="Proteomes" id="UP000466683"/>
    </source>
</evidence>
<accession>A0ABN5Z3Q5</accession>
<name>A0ABN5Z3Q5_9MYCO</name>